<accession>A0A067TI08</accession>
<dbReference type="Proteomes" id="UP000027222">
    <property type="component" value="Unassembled WGS sequence"/>
</dbReference>
<reference evidence="3" key="1">
    <citation type="journal article" date="2014" name="Proc. Natl. Acad. Sci. U.S.A.">
        <title>Extensive sampling of basidiomycete genomes demonstrates inadequacy of the white-rot/brown-rot paradigm for wood decay fungi.</title>
        <authorList>
            <person name="Riley R."/>
            <person name="Salamov A.A."/>
            <person name="Brown D.W."/>
            <person name="Nagy L.G."/>
            <person name="Floudas D."/>
            <person name="Held B.W."/>
            <person name="Levasseur A."/>
            <person name="Lombard V."/>
            <person name="Morin E."/>
            <person name="Otillar R."/>
            <person name="Lindquist E.A."/>
            <person name="Sun H."/>
            <person name="LaButti K.M."/>
            <person name="Schmutz J."/>
            <person name="Jabbour D."/>
            <person name="Luo H."/>
            <person name="Baker S.E."/>
            <person name="Pisabarro A.G."/>
            <person name="Walton J.D."/>
            <person name="Blanchette R.A."/>
            <person name="Henrissat B."/>
            <person name="Martin F."/>
            <person name="Cullen D."/>
            <person name="Hibbett D.S."/>
            <person name="Grigoriev I.V."/>
        </authorList>
    </citation>
    <scope>NUCLEOTIDE SEQUENCE [LARGE SCALE GENOMIC DNA]</scope>
    <source>
        <strain evidence="3">CBS 339.88</strain>
    </source>
</reference>
<evidence type="ECO:0000313" key="3">
    <source>
        <dbReference type="Proteomes" id="UP000027222"/>
    </source>
</evidence>
<keyword evidence="3" id="KW-1185">Reference proteome</keyword>
<dbReference type="EMBL" id="KL142373">
    <property type="protein sequence ID" value="KDR79534.1"/>
    <property type="molecule type" value="Genomic_DNA"/>
</dbReference>
<organism evidence="2 3">
    <name type="scientific">Galerina marginata (strain CBS 339.88)</name>
    <dbReference type="NCBI Taxonomy" id="685588"/>
    <lineage>
        <taxon>Eukaryota</taxon>
        <taxon>Fungi</taxon>
        <taxon>Dikarya</taxon>
        <taxon>Basidiomycota</taxon>
        <taxon>Agaricomycotina</taxon>
        <taxon>Agaricomycetes</taxon>
        <taxon>Agaricomycetidae</taxon>
        <taxon>Agaricales</taxon>
        <taxon>Agaricineae</taxon>
        <taxon>Strophariaceae</taxon>
        <taxon>Galerina</taxon>
    </lineage>
</organism>
<sequence length="272" mass="29516">MAIAPTSSSKSSSGIGAFSLSHSAQHKTVLDVESFQQMIAKDTAQSLRSTDLVEESRLDPFPKIRPAFNSVVVPESNRTASSTKSNLKEKKIPKLGVSDLGVEAKPTLNHDSAPPIVLFPSPSASVNGQKHQIANRMVKLFGLSMGVPTFDLLPSEEDLKRCGFPLAQEQLKSDQWKAFIKDVCDAFYSSQTTSTSQFSESVLPILERWNAHLCTNGFKGTIIPSNKNDDDDMVRGKKPSISTSSSPTASRPSRTSLLASSWIGDLFEVSKV</sequence>
<name>A0A067TI08_GALM3</name>
<proteinExistence type="predicted"/>
<feature type="compositionally biased region" description="Low complexity" evidence="1">
    <location>
        <begin position="239"/>
        <end position="254"/>
    </location>
</feature>
<feature type="region of interest" description="Disordered" evidence="1">
    <location>
        <begin position="225"/>
        <end position="254"/>
    </location>
</feature>
<gene>
    <name evidence="2" type="ORF">GALMADRAFT_1244131</name>
</gene>
<dbReference type="HOGENOM" id="CLU_1023260_0_0_1"/>
<protein>
    <submittedName>
        <fullName evidence="2">Uncharacterized protein</fullName>
    </submittedName>
</protein>
<evidence type="ECO:0000313" key="2">
    <source>
        <dbReference type="EMBL" id="KDR79534.1"/>
    </source>
</evidence>
<dbReference type="AlphaFoldDB" id="A0A067TI08"/>
<evidence type="ECO:0000256" key="1">
    <source>
        <dbReference type="SAM" id="MobiDB-lite"/>
    </source>
</evidence>